<dbReference type="InterPro" id="IPR004843">
    <property type="entry name" value="Calcineurin-like_PHP"/>
</dbReference>
<keyword evidence="1" id="KW-0732">Signal</keyword>
<dbReference type="RefSeq" id="WP_380596766.1">
    <property type="nucleotide sequence ID" value="NZ_JBHSDU010000003.1"/>
</dbReference>
<evidence type="ECO:0000256" key="1">
    <source>
        <dbReference type="SAM" id="SignalP"/>
    </source>
</evidence>
<keyword evidence="4" id="KW-1185">Reference proteome</keyword>
<name>A0ABV8ST86_9GAMM</name>
<dbReference type="Proteomes" id="UP001595904">
    <property type="component" value="Unassembled WGS sequence"/>
</dbReference>
<evidence type="ECO:0000313" key="3">
    <source>
        <dbReference type="EMBL" id="MFC4309729.1"/>
    </source>
</evidence>
<dbReference type="PRINTS" id="PR00114">
    <property type="entry name" value="STPHPHTASE"/>
</dbReference>
<dbReference type="Pfam" id="PF00149">
    <property type="entry name" value="Metallophos"/>
    <property type="match status" value="1"/>
</dbReference>
<reference evidence="4" key="1">
    <citation type="journal article" date="2019" name="Int. J. Syst. Evol. Microbiol.">
        <title>The Global Catalogue of Microorganisms (GCM) 10K type strain sequencing project: providing services to taxonomists for standard genome sequencing and annotation.</title>
        <authorList>
            <consortium name="The Broad Institute Genomics Platform"/>
            <consortium name="The Broad Institute Genome Sequencing Center for Infectious Disease"/>
            <person name="Wu L."/>
            <person name="Ma J."/>
        </authorList>
    </citation>
    <scope>NUCLEOTIDE SEQUENCE [LARGE SCALE GENOMIC DNA]</scope>
    <source>
        <strain evidence="4">CGMCC 1.10759</strain>
    </source>
</reference>
<comment type="caution">
    <text evidence="3">The sequence shown here is derived from an EMBL/GenBank/DDBJ whole genome shotgun (WGS) entry which is preliminary data.</text>
</comment>
<organism evidence="3 4">
    <name type="scientific">Steroidobacter flavus</name>
    <dbReference type="NCBI Taxonomy" id="1842136"/>
    <lineage>
        <taxon>Bacteria</taxon>
        <taxon>Pseudomonadati</taxon>
        <taxon>Pseudomonadota</taxon>
        <taxon>Gammaproteobacteria</taxon>
        <taxon>Steroidobacterales</taxon>
        <taxon>Steroidobacteraceae</taxon>
        <taxon>Steroidobacter</taxon>
    </lineage>
</organism>
<gene>
    <name evidence="3" type="ORF">ACFPN2_11615</name>
</gene>
<dbReference type="InterPro" id="IPR029052">
    <property type="entry name" value="Metallo-depent_PP-like"/>
</dbReference>
<accession>A0ABV8ST86</accession>
<dbReference type="SUPFAM" id="SSF56300">
    <property type="entry name" value="Metallo-dependent phosphatases"/>
    <property type="match status" value="1"/>
</dbReference>
<feature type="signal peptide" evidence="1">
    <location>
        <begin position="1"/>
        <end position="28"/>
    </location>
</feature>
<dbReference type="PANTHER" id="PTHR46546:SF4">
    <property type="entry name" value="SHEWANELLA-LIKE PROTEIN PHOSPHATASE 1"/>
    <property type="match status" value="1"/>
</dbReference>
<protein>
    <submittedName>
        <fullName evidence="3">Metallophosphoesterase</fullName>
    </submittedName>
</protein>
<evidence type="ECO:0000259" key="2">
    <source>
        <dbReference type="Pfam" id="PF00149"/>
    </source>
</evidence>
<evidence type="ECO:0000313" key="4">
    <source>
        <dbReference type="Proteomes" id="UP001595904"/>
    </source>
</evidence>
<feature type="domain" description="Calcineurin-like phosphoesterase" evidence="2">
    <location>
        <begin position="103"/>
        <end position="328"/>
    </location>
</feature>
<dbReference type="InterPro" id="IPR006186">
    <property type="entry name" value="Ser/Thr-sp_prot-phosphatase"/>
</dbReference>
<sequence length="382" mass="42279">MSHLAKFSSLRALSLATLLLLVSGLTRAETLQDGPYVLRAADGSWHSLRIEDRSEGPQVRDRALEIGDVVTVAAVGTLPSFEVKLRSPAQPARDEIQLNARTPLFVMADTHGEFEIAVQLLQRHGVIDERLRWSFGKGHLAVLGDVFDRGPNHTELLWLIYKLEAEAARAGGGVHLALGNHEAMVMTGDDRYLNPKYPRVASLLGVDRHASLWSEQALLGQWLRSKAAVFRLGQYLCLHGGISRELIDRGLTLSAVNQTVRAALTEQSAPRGEQTEFVMGQEGPLWYRGYFREAALKGGFKVAEQSDIERIRERFGVQAILVGHTMVPTVTSLYGGQVIAVQVYPHRDEQTHAPVMEALSIRKDGQMFRARVDGTSELLPRP</sequence>
<dbReference type="PANTHER" id="PTHR46546">
    <property type="entry name" value="SHEWANELLA-LIKE PROTEIN PHOSPHATASE 1"/>
    <property type="match status" value="1"/>
</dbReference>
<dbReference type="Gene3D" id="3.60.21.10">
    <property type="match status" value="1"/>
</dbReference>
<dbReference type="EMBL" id="JBHSDU010000003">
    <property type="protein sequence ID" value="MFC4309729.1"/>
    <property type="molecule type" value="Genomic_DNA"/>
</dbReference>
<feature type="chain" id="PRO_5047264129" evidence="1">
    <location>
        <begin position="29"/>
        <end position="382"/>
    </location>
</feature>
<proteinExistence type="predicted"/>